<gene>
    <name evidence="1" type="ordered locus">AALP_Aa1g134100</name>
</gene>
<accession>A0A087HN03</accession>
<dbReference type="OrthoDB" id="10513094at2759"/>
<organism evidence="1 2">
    <name type="scientific">Arabis alpina</name>
    <name type="common">Alpine rock-cress</name>
    <dbReference type="NCBI Taxonomy" id="50452"/>
    <lineage>
        <taxon>Eukaryota</taxon>
        <taxon>Viridiplantae</taxon>
        <taxon>Streptophyta</taxon>
        <taxon>Embryophyta</taxon>
        <taxon>Tracheophyta</taxon>
        <taxon>Spermatophyta</taxon>
        <taxon>Magnoliopsida</taxon>
        <taxon>eudicotyledons</taxon>
        <taxon>Gunneridae</taxon>
        <taxon>Pentapetalae</taxon>
        <taxon>rosids</taxon>
        <taxon>malvids</taxon>
        <taxon>Brassicales</taxon>
        <taxon>Brassicaceae</taxon>
        <taxon>Arabideae</taxon>
        <taxon>Arabis</taxon>
    </lineage>
</organism>
<name>A0A087HN03_ARAAL</name>
<evidence type="ECO:0000313" key="1">
    <source>
        <dbReference type="EMBL" id="KFK43505.1"/>
    </source>
</evidence>
<sequence length="114" mass="13389">MPKLEQADFNVADDIQKLLESITSVKCLSLSIYFHNEQESLYPAGLVFNQLEHLKLCIDNRDWQQLLFRLLENSFKLQSLYIFSDFEQYGNAPFSWNNISVPKCLLESLESFEF</sequence>
<dbReference type="PANTHER" id="PTHR31900">
    <property type="entry name" value="F-BOX/RNI SUPERFAMILY PROTEIN-RELATED"/>
    <property type="match status" value="1"/>
</dbReference>
<keyword evidence="2" id="KW-1185">Reference proteome</keyword>
<proteinExistence type="predicted"/>
<dbReference type="PANTHER" id="PTHR31900:SF28">
    <property type="entry name" value="FBD DOMAIN-CONTAINING PROTEIN"/>
    <property type="match status" value="1"/>
</dbReference>
<dbReference type="EMBL" id="CM002869">
    <property type="protein sequence ID" value="KFK43505.1"/>
    <property type="molecule type" value="Genomic_DNA"/>
</dbReference>
<protein>
    <recommendedName>
        <fullName evidence="3">FBD domain-containing protein</fullName>
    </recommendedName>
</protein>
<dbReference type="Gramene" id="KFK43505">
    <property type="protein sequence ID" value="KFK43505"/>
    <property type="gene ID" value="AALP_AA1G134100"/>
</dbReference>
<dbReference type="OMA" id="CPCDANW"/>
<dbReference type="InterPro" id="IPR050232">
    <property type="entry name" value="FBL13/AtMIF1-like"/>
</dbReference>
<reference evidence="2" key="1">
    <citation type="journal article" date="2015" name="Nat. Plants">
        <title>Genome expansion of Arabis alpina linked with retrotransposition and reduced symmetric DNA methylation.</title>
        <authorList>
            <person name="Willing E.M."/>
            <person name="Rawat V."/>
            <person name="Mandakova T."/>
            <person name="Maumus F."/>
            <person name="James G.V."/>
            <person name="Nordstroem K.J."/>
            <person name="Becker C."/>
            <person name="Warthmann N."/>
            <person name="Chica C."/>
            <person name="Szarzynska B."/>
            <person name="Zytnicki M."/>
            <person name="Albani M.C."/>
            <person name="Kiefer C."/>
            <person name="Bergonzi S."/>
            <person name="Castaings L."/>
            <person name="Mateos J.L."/>
            <person name="Berns M.C."/>
            <person name="Bujdoso N."/>
            <person name="Piofczyk T."/>
            <person name="de Lorenzo L."/>
            <person name="Barrero-Sicilia C."/>
            <person name="Mateos I."/>
            <person name="Piednoel M."/>
            <person name="Hagmann J."/>
            <person name="Chen-Min-Tao R."/>
            <person name="Iglesias-Fernandez R."/>
            <person name="Schuster S.C."/>
            <person name="Alonso-Blanco C."/>
            <person name="Roudier F."/>
            <person name="Carbonero P."/>
            <person name="Paz-Ares J."/>
            <person name="Davis S.J."/>
            <person name="Pecinka A."/>
            <person name="Quesneville H."/>
            <person name="Colot V."/>
            <person name="Lysak M.A."/>
            <person name="Weigel D."/>
            <person name="Coupland G."/>
            <person name="Schneeberger K."/>
        </authorList>
    </citation>
    <scope>NUCLEOTIDE SEQUENCE [LARGE SCALE GENOMIC DNA]</scope>
    <source>
        <strain evidence="2">cv. Pajares</strain>
    </source>
</reference>
<evidence type="ECO:0000313" key="2">
    <source>
        <dbReference type="Proteomes" id="UP000029120"/>
    </source>
</evidence>
<dbReference type="AlphaFoldDB" id="A0A087HN03"/>
<evidence type="ECO:0008006" key="3">
    <source>
        <dbReference type="Google" id="ProtNLM"/>
    </source>
</evidence>
<dbReference type="Proteomes" id="UP000029120">
    <property type="component" value="Chromosome 1"/>
</dbReference>